<name>A0A1H7ZB67_9BACT</name>
<gene>
    <name evidence="2" type="ORF">SAMN04488505_1054</name>
</gene>
<dbReference type="RefSeq" id="WP_089915840.1">
    <property type="nucleotide sequence ID" value="NZ_FOBB01000005.1"/>
</dbReference>
<feature type="transmembrane region" description="Helical" evidence="1">
    <location>
        <begin position="52"/>
        <end position="71"/>
    </location>
</feature>
<dbReference type="STRING" id="573321.SAMN04488505_1054"/>
<accession>A0A1H7ZB67</accession>
<sequence>MKRITSATMWWLTFLSGALLVFIGLRFFAMPQLAETAFGINTQTNGDFSFHYIKGGRDLVSGSMFIVLLLLKQYRALGVMLLIGSLVPSVDLWVVASHPGYETARIYPHLTAIILGLVLGWYYVRQSSFNIQLSQA</sequence>
<dbReference type="InterPro" id="IPR025363">
    <property type="entry name" value="DUF4267"/>
</dbReference>
<dbReference type="AlphaFoldDB" id="A0A1H7ZB67"/>
<evidence type="ECO:0000313" key="2">
    <source>
        <dbReference type="EMBL" id="SEM54729.1"/>
    </source>
</evidence>
<keyword evidence="3" id="KW-1185">Reference proteome</keyword>
<reference evidence="2 3" key="1">
    <citation type="submission" date="2016-10" db="EMBL/GenBank/DDBJ databases">
        <authorList>
            <person name="de Groot N.N."/>
        </authorList>
    </citation>
    <scope>NUCLEOTIDE SEQUENCE [LARGE SCALE GENOMIC DNA]</scope>
    <source>
        <strain evidence="2 3">DSM 21039</strain>
    </source>
</reference>
<proteinExistence type="predicted"/>
<dbReference type="Proteomes" id="UP000198984">
    <property type="component" value="Unassembled WGS sequence"/>
</dbReference>
<dbReference type="Pfam" id="PF14087">
    <property type="entry name" value="DUF4267"/>
    <property type="match status" value="1"/>
</dbReference>
<organism evidence="2 3">
    <name type="scientific">Chitinophaga rupis</name>
    <dbReference type="NCBI Taxonomy" id="573321"/>
    <lineage>
        <taxon>Bacteria</taxon>
        <taxon>Pseudomonadati</taxon>
        <taxon>Bacteroidota</taxon>
        <taxon>Chitinophagia</taxon>
        <taxon>Chitinophagales</taxon>
        <taxon>Chitinophagaceae</taxon>
        <taxon>Chitinophaga</taxon>
    </lineage>
</organism>
<dbReference type="EMBL" id="FOBB01000005">
    <property type="protein sequence ID" value="SEM54729.1"/>
    <property type="molecule type" value="Genomic_DNA"/>
</dbReference>
<evidence type="ECO:0000256" key="1">
    <source>
        <dbReference type="SAM" id="Phobius"/>
    </source>
</evidence>
<keyword evidence="1" id="KW-0812">Transmembrane</keyword>
<dbReference type="OrthoDB" id="2968810at2"/>
<keyword evidence="1" id="KW-0472">Membrane</keyword>
<feature type="transmembrane region" description="Helical" evidence="1">
    <location>
        <begin position="76"/>
        <end position="94"/>
    </location>
</feature>
<keyword evidence="1" id="KW-1133">Transmembrane helix</keyword>
<evidence type="ECO:0000313" key="3">
    <source>
        <dbReference type="Proteomes" id="UP000198984"/>
    </source>
</evidence>
<evidence type="ECO:0008006" key="4">
    <source>
        <dbReference type="Google" id="ProtNLM"/>
    </source>
</evidence>
<feature type="transmembrane region" description="Helical" evidence="1">
    <location>
        <begin position="106"/>
        <end position="124"/>
    </location>
</feature>
<protein>
    <recommendedName>
        <fullName evidence="4">DUF4267 domain-containing protein</fullName>
    </recommendedName>
</protein>